<feature type="region of interest" description="Disordered" evidence="1">
    <location>
        <begin position="1"/>
        <end position="25"/>
    </location>
</feature>
<proteinExistence type="predicted"/>
<evidence type="ECO:0000313" key="2">
    <source>
        <dbReference type="EMBL" id="MFD1936719.1"/>
    </source>
</evidence>
<evidence type="ECO:0000256" key="1">
    <source>
        <dbReference type="SAM" id="MobiDB-lite"/>
    </source>
</evidence>
<organism evidence="2 3">
    <name type="scientific">Nonomuraea mangrovi</name>
    <dbReference type="NCBI Taxonomy" id="2316207"/>
    <lineage>
        <taxon>Bacteria</taxon>
        <taxon>Bacillati</taxon>
        <taxon>Actinomycetota</taxon>
        <taxon>Actinomycetes</taxon>
        <taxon>Streptosporangiales</taxon>
        <taxon>Streptosporangiaceae</taxon>
        <taxon>Nonomuraea</taxon>
    </lineage>
</organism>
<reference evidence="3" key="1">
    <citation type="journal article" date="2019" name="Int. J. Syst. Evol. Microbiol.">
        <title>The Global Catalogue of Microorganisms (GCM) 10K type strain sequencing project: providing services to taxonomists for standard genome sequencing and annotation.</title>
        <authorList>
            <consortium name="The Broad Institute Genomics Platform"/>
            <consortium name="The Broad Institute Genome Sequencing Center for Infectious Disease"/>
            <person name="Wu L."/>
            <person name="Ma J."/>
        </authorList>
    </citation>
    <scope>NUCLEOTIDE SEQUENCE [LARGE SCALE GENOMIC DNA]</scope>
    <source>
        <strain evidence="3">ICMP 6774ER</strain>
    </source>
</reference>
<accession>A0ABW4T8M3</accession>
<sequence length="59" mass="5909">MNTPDAGTTRLSDHQPPKIDNSVNLPIDTKSGLPTGIGLGPGDGVSIGTGRALVLSRAA</sequence>
<gene>
    <name evidence="2" type="ORF">ACFSKW_35135</name>
</gene>
<dbReference type="EMBL" id="JBHUFV010000051">
    <property type="protein sequence ID" value="MFD1936719.1"/>
    <property type="molecule type" value="Genomic_DNA"/>
</dbReference>
<comment type="caution">
    <text evidence="2">The sequence shown here is derived from an EMBL/GenBank/DDBJ whole genome shotgun (WGS) entry which is preliminary data.</text>
</comment>
<feature type="compositionally biased region" description="Polar residues" evidence="1">
    <location>
        <begin position="1"/>
        <end position="10"/>
    </location>
</feature>
<keyword evidence="3" id="KW-1185">Reference proteome</keyword>
<dbReference type="Proteomes" id="UP001597368">
    <property type="component" value="Unassembled WGS sequence"/>
</dbReference>
<name>A0ABW4T8M3_9ACTN</name>
<protein>
    <submittedName>
        <fullName evidence="2">Uncharacterized protein</fullName>
    </submittedName>
</protein>
<dbReference type="RefSeq" id="WP_379577254.1">
    <property type="nucleotide sequence ID" value="NZ_JBHUFV010000051.1"/>
</dbReference>
<evidence type="ECO:0000313" key="3">
    <source>
        <dbReference type="Proteomes" id="UP001597368"/>
    </source>
</evidence>